<feature type="region of interest" description="Disordered" evidence="1">
    <location>
        <begin position="282"/>
        <end position="306"/>
    </location>
</feature>
<dbReference type="InterPro" id="IPR044553">
    <property type="entry name" value="Bbox1_ANCHR"/>
</dbReference>
<dbReference type="SUPFAM" id="SSF57845">
    <property type="entry name" value="B-box zinc-binding domain"/>
    <property type="match status" value="1"/>
</dbReference>
<reference evidence="2" key="1">
    <citation type="journal article" date="2020" name="Stud. Mycol.">
        <title>101 Dothideomycetes genomes: a test case for predicting lifestyles and emergence of pathogens.</title>
        <authorList>
            <person name="Haridas S."/>
            <person name="Albert R."/>
            <person name="Binder M."/>
            <person name="Bloem J."/>
            <person name="Labutti K."/>
            <person name="Salamov A."/>
            <person name="Andreopoulos B."/>
            <person name="Baker S."/>
            <person name="Barry K."/>
            <person name="Bills G."/>
            <person name="Bluhm B."/>
            <person name="Cannon C."/>
            <person name="Castanera R."/>
            <person name="Culley D."/>
            <person name="Daum C."/>
            <person name="Ezra D."/>
            <person name="Gonzalez J."/>
            <person name="Henrissat B."/>
            <person name="Kuo A."/>
            <person name="Liang C."/>
            <person name="Lipzen A."/>
            <person name="Lutzoni F."/>
            <person name="Magnuson J."/>
            <person name="Mondo S."/>
            <person name="Nolan M."/>
            <person name="Ohm R."/>
            <person name="Pangilinan J."/>
            <person name="Park H.-J."/>
            <person name="Ramirez L."/>
            <person name="Alfaro M."/>
            <person name="Sun H."/>
            <person name="Tritt A."/>
            <person name="Yoshinaga Y."/>
            <person name="Zwiers L.-H."/>
            <person name="Turgeon B."/>
            <person name="Goodwin S."/>
            <person name="Spatafora J."/>
            <person name="Crous P."/>
            <person name="Grigoriev I."/>
        </authorList>
    </citation>
    <scope>NUCLEOTIDE SEQUENCE</scope>
    <source>
        <strain evidence="2">Tuck. ex Michener</strain>
    </source>
</reference>
<feature type="region of interest" description="Disordered" evidence="1">
    <location>
        <begin position="134"/>
        <end position="156"/>
    </location>
</feature>
<gene>
    <name evidence="2" type="ORF">EV356DRAFT_514613</name>
</gene>
<dbReference type="OrthoDB" id="5407799at2759"/>
<protein>
    <recommendedName>
        <fullName evidence="4">Abscission/NoCut checkpoint regulator</fullName>
    </recommendedName>
</protein>
<dbReference type="Pfam" id="PF22586">
    <property type="entry name" value="ANCHR-like_BBOX"/>
    <property type="match status" value="1"/>
</dbReference>
<dbReference type="AlphaFoldDB" id="A0A6A6HAB8"/>
<feature type="region of interest" description="Disordered" evidence="1">
    <location>
        <begin position="228"/>
        <end position="268"/>
    </location>
</feature>
<evidence type="ECO:0008006" key="4">
    <source>
        <dbReference type="Google" id="ProtNLM"/>
    </source>
</evidence>
<keyword evidence="3" id="KW-1185">Reference proteome</keyword>
<feature type="compositionally biased region" description="Low complexity" evidence="1">
    <location>
        <begin position="282"/>
        <end position="303"/>
    </location>
</feature>
<evidence type="ECO:0000313" key="2">
    <source>
        <dbReference type="EMBL" id="KAF2234972.1"/>
    </source>
</evidence>
<feature type="compositionally biased region" description="Polar residues" evidence="1">
    <location>
        <begin position="259"/>
        <end position="268"/>
    </location>
</feature>
<name>A0A6A6HAB8_VIRVR</name>
<evidence type="ECO:0000313" key="3">
    <source>
        <dbReference type="Proteomes" id="UP000800092"/>
    </source>
</evidence>
<proteinExistence type="predicted"/>
<dbReference type="Proteomes" id="UP000800092">
    <property type="component" value="Unassembled WGS sequence"/>
</dbReference>
<feature type="compositionally biased region" description="Basic and acidic residues" evidence="1">
    <location>
        <begin position="136"/>
        <end position="147"/>
    </location>
</feature>
<dbReference type="PANTHER" id="PTHR46603">
    <property type="entry name" value="ABSCISSION/NOCUT CHECKPOINT REGULATOR"/>
    <property type="match status" value="1"/>
</dbReference>
<organism evidence="2 3">
    <name type="scientific">Viridothelium virens</name>
    <name type="common">Speckled blister lichen</name>
    <name type="synonym">Trypethelium virens</name>
    <dbReference type="NCBI Taxonomy" id="1048519"/>
    <lineage>
        <taxon>Eukaryota</taxon>
        <taxon>Fungi</taxon>
        <taxon>Dikarya</taxon>
        <taxon>Ascomycota</taxon>
        <taxon>Pezizomycotina</taxon>
        <taxon>Dothideomycetes</taxon>
        <taxon>Dothideomycetes incertae sedis</taxon>
        <taxon>Trypetheliales</taxon>
        <taxon>Trypetheliaceae</taxon>
        <taxon>Viridothelium</taxon>
    </lineage>
</organism>
<dbReference type="PANTHER" id="PTHR46603:SF1">
    <property type="entry name" value="ABSCISSION_NOCUT CHECKPOINT REGULATOR"/>
    <property type="match status" value="1"/>
</dbReference>
<accession>A0A6A6HAB8</accession>
<sequence>MSSIDDELLARLNALKKSHITFDTSRESSTPKSHAITKDENVDDDLKARFRRLGSSSNTIAKSPIPFEDHVTSRMSIGSEISAEEAGYNEEDGKTLEELLCDLGPEDQWRLGPGDSREIKELLDEARKALSLGETEAARDQVTEHENAGSCLPRVEEDGTHLTLQDGEQNDFVKHESLQDEHDAGVVIAQALAAVDLDEHHGVENGPDPDEVTSMPANTTDRLHIEGQKHDRHQDNEGSFELPSAPSNLSNPSSESHARVSTSPAEANASITDLAARLARLSPSPSSCRSSSSELPSVPSFSPTQNSIRVTKSRLRTGPKQYSEAEIDSWCIICCDDAAVKCLGCDGDLYCTKCWKEGHKGESAGFEERMHKAVEINRDEPLTGMAT</sequence>
<dbReference type="CDD" id="cd19817">
    <property type="entry name" value="Bbox1_ANCHR-like"/>
    <property type="match status" value="1"/>
</dbReference>
<dbReference type="EMBL" id="ML991794">
    <property type="protein sequence ID" value="KAF2234972.1"/>
    <property type="molecule type" value="Genomic_DNA"/>
</dbReference>
<evidence type="ECO:0000256" key="1">
    <source>
        <dbReference type="SAM" id="MobiDB-lite"/>
    </source>
</evidence>
<feature type="compositionally biased region" description="Low complexity" evidence="1">
    <location>
        <begin position="241"/>
        <end position="255"/>
    </location>
</feature>